<comment type="similarity">
    <text evidence="2 9">Belongs to the ABC-2 integral membrane protein family.</text>
</comment>
<feature type="transmembrane region" description="Helical" evidence="9">
    <location>
        <begin position="233"/>
        <end position="252"/>
    </location>
</feature>
<keyword evidence="3 9" id="KW-0813">Transport</keyword>
<evidence type="ECO:0000256" key="4">
    <source>
        <dbReference type="ARBA" id="ARBA00022475"/>
    </source>
</evidence>
<evidence type="ECO:0000256" key="9">
    <source>
        <dbReference type="RuleBase" id="RU361157"/>
    </source>
</evidence>
<dbReference type="InterPro" id="IPR013525">
    <property type="entry name" value="ABC2_TM"/>
</dbReference>
<evidence type="ECO:0000256" key="6">
    <source>
        <dbReference type="ARBA" id="ARBA00022989"/>
    </source>
</evidence>
<keyword evidence="12" id="KW-1185">Reference proteome</keyword>
<keyword evidence="7" id="KW-0762">Sugar transport</keyword>
<organism evidence="11 12">
    <name type="scientific">Sulfurospirillum diekertiae</name>
    <dbReference type="NCBI Taxonomy" id="1854492"/>
    <lineage>
        <taxon>Bacteria</taxon>
        <taxon>Pseudomonadati</taxon>
        <taxon>Campylobacterota</taxon>
        <taxon>Epsilonproteobacteria</taxon>
        <taxon>Campylobacterales</taxon>
        <taxon>Sulfurospirillaceae</taxon>
        <taxon>Sulfurospirillum</taxon>
    </lineage>
</organism>
<dbReference type="InterPro" id="IPR047817">
    <property type="entry name" value="ABC2_TM_bact-type"/>
</dbReference>
<dbReference type="GO" id="GO:0015920">
    <property type="term" value="P:lipopolysaccharide transport"/>
    <property type="evidence" value="ECO:0007669"/>
    <property type="project" value="TreeGrafter"/>
</dbReference>
<dbReference type="PANTHER" id="PTHR30413:SF10">
    <property type="entry name" value="CAPSULE POLYSACCHARIDE EXPORT INNER-MEMBRANE PROTEIN CTRC"/>
    <property type="match status" value="1"/>
</dbReference>
<dbReference type="Proteomes" id="UP000196005">
    <property type="component" value="Chromosome"/>
</dbReference>
<evidence type="ECO:0000259" key="10">
    <source>
        <dbReference type="PROSITE" id="PS51012"/>
    </source>
</evidence>
<evidence type="ECO:0000256" key="1">
    <source>
        <dbReference type="ARBA" id="ARBA00004651"/>
    </source>
</evidence>
<feature type="transmembrane region" description="Helical" evidence="9">
    <location>
        <begin position="66"/>
        <end position="87"/>
    </location>
</feature>
<dbReference type="KEGG" id="suls:Sdiek1_2377"/>
<evidence type="ECO:0000256" key="3">
    <source>
        <dbReference type="ARBA" id="ARBA00022448"/>
    </source>
</evidence>
<accession>A0A1Y0HN17</accession>
<proteinExistence type="inferred from homology"/>
<feature type="domain" description="ABC transmembrane type-2" evidence="10">
    <location>
        <begin position="31"/>
        <end position="255"/>
    </location>
</feature>
<feature type="transmembrane region" description="Helical" evidence="9">
    <location>
        <begin position="33"/>
        <end position="54"/>
    </location>
</feature>
<feature type="transmembrane region" description="Helical" evidence="9">
    <location>
        <begin position="145"/>
        <end position="171"/>
    </location>
</feature>
<dbReference type="GO" id="GO:0015774">
    <property type="term" value="P:polysaccharide transport"/>
    <property type="evidence" value="ECO:0007669"/>
    <property type="project" value="UniProtKB-KW"/>
</dbReference>
<comment type="subcellular location">
    <subcellularLocation>
        <location evidence="1 9">Cell membrane</location>
        <topology evidence="1 9">Multi-pass membrane protein</topology>
    </subcellularLocation>
</comment>
<evidence type="ECO:0000313" key="11">
    <source>
        <dbReference type="EMBL" id="ARU49527.1"/>
    </source>
</evidence>
<feature type="transmembrane region" description="Helical" evidence="9">
    <location>
        <begin position="108"/>
        <end position="133"/>
    </location>
</feature>
<dbReference type="Pfam" id="PF01061">
    <property type="entry name" value="ABC2_membrane"/>
    <property type="match status" value="1"/>
</dbReference>
<dbReference type="EMBL" id="CP021416">
    <property type="protein sequence ID" value="ARU49527.1"/>
    <property type="molecule type" value="Genomic_DNA"/>
</dbReference>
<evidence type="ECO:0000256" key="7">
    <source>
        <dbReference type="ARBA" id="ARBA00023047"/>
    </source>
</evidence>
<keyword evidence="6 9" id="KW-1133">Transmembrane helix</keyword>
<dbReference type="PROSITE" id="PS51012">
    <property type="entry name" value="ABC_TM2"/>
    <property type="match status" value="1"/>
</dbReference>
<dbReference type="GO" id="GO:0005886">
    <property type="term" value="C:plasma membrane"/>
    <property type="evidence" value="ECO:0007669"/>
    <property type="project" value="UniProtKB-SubCell"/>
</dbReference>
<name>A0A1Y0HN17_9BACT</name>
<feature type="transmembrane region" description="Helical" evidence="9">
    <location>
        <begin position="178"/>
        <end position="199"/>
    </location>
</feature>
<evidence type="ECO:0000256" key="2">
    <source>
        <dbReference type="ARBA" id="ARBA00007783"/>
    </source>
</evidence>
<sequence>MKQLRAIWAYRFFIISSIKTEFRSRFARSKFGGLWMVLHPLALVLIYALILSQIMTAKLPGVATQYAYPVYILSGMVGWTLFSEILGRSLTVFIDNGNILKKMTFPKLSLPLITIGSSLVNFVLLFFMMFIVFGFLGHLPYHALFWLPLLILITVGLAVGLGLFFGVLNVFIRDVGQVMNIILQFWFWLTPIVYMSSIIPERYHGLLMLNPMTGITMGYQNVLLYDKAPNLSILIYPSIFATISLVVAMIIFKKASEEMADVL</sequence>
<dbReference type="PANTHER" id="PTHR30413">
    <property type="entry name" value="INNER MEMBRANE TRANSPORT PERMEASE"/>
    <property type="match status" value="1"/>
</dbReference>
<keyword evidence="5 9" id="KW-0812">Transmembrane</keyword>
<protein>
    <recommendedName>
        <fullName evidence="9">Transport permease protein</fullName>
    </recommendedName>
</protein>
<dbReference type="RefSeq" id="WP_087439266.1">
    <property type="nucleotide sequence ID" value="NZ_CP021416.1"/>
</dbReference>
<keyword evidence="8 9" id="KW-0472">Membrane</keyword>
<dbReference type="AlphaFoldDB" id="A0A1Y0HN17"/>
<keyword evidence="7" id="KW-0625">Polysaccharide transport</keyword>
<dbReference type="OrthoDB" id="9786910at2"/>
<reference evidence="12" key="1">
    <citation type="submission" date="2017-05" db="EMBL/GenBank/DDBJ databases">
        <title>Dechlorination kinetics govern the competition between two new strains of the genus Sulfurospirillum.</title>
        <authorList>
            <person name="Buttet G.F."/>
            <person name="Murray A.M."/>
            <person name="Goris T."/>
            <person name="Burion M."/>
            <person name="Lin B."/>
            <person name="Rolle M."/>
            <person name="Maillard J."/>
        </authorList>
    </citation>
    <scope>NUCLEOTIDE SEQUENCE [LARGE SCALE GENOMIC DNA]</scope>
    <source>
        <strain evidence="12">SL2-1</strain>
    </source>
</reference>
<dbReference type="GO" id="GO:0140359">
    <property type="term" value="F:ABC-type transporter activity"/>
    <property type="evidence" value="ECO:0007669"/>
    <property type="project" value="InterPro"/>
</dbReference>
<evidence type="ECO:0000313" key="12">
    <source>
        <dbReference type="Proteomes" id="UP000196005"/>
    </source>
</evidence>
<evidence type="ECO:0000256" key="5">
    <source>
        <dbReference type="ARBA" id="ARBA00022692"/>
    </source>
</evidence>
<gene>
    <name evidence="11" type="ORF">Sdiek1_2377</name>
</gene>
<evidence type="ECO:0000256" key="8">
    <source>
        <dbReference type="ARBA" id="ARBA00023136"/>
    </source>
</evidence>
<keyword evidence="4 9" id="KW-1003">Cell membrane</keyword>